<evidence type="ECO:0000256" key="1">
    <source>
        <dbReference type="SAM" id="Phobius"/>
    </source>
</evidence>
<name>A0A653C9A2_CALMS</name>
<keyword evidence="1" id="KW-0812">Transmembrane</keyword>
<evidence type="ECO:0000313" key="2">
    <source>
        <dbReference type="EMBL" id="VEN44014.1"/>
    </source>
</evidence>
<evidence type="ECO:0000313" key="3">
    <source>
        <dbReference type="Proteomes" id="UP000410492"/>
    </source>
</evidence>
<sequence length="45" mass="5578">MLILLRHLFHVLYHSCNIFTSYLHYIFYHIYTIFLYILNSPLCNI</sequence>
<dbReference type="EMBL" id="CAACVG010007167">
    <property type="protein sequence ID" value="VEN44014.1"/>
    <property type="molecule type" value="Genomic_DNA"/>
</dbReference>
<dbReference type="Proteomes" id="UP000410492">
    <property type="component" value="Unassembled WGS sequence"/>
</dbReference>
<keyword evidence="1" id="KW-1133">Transmembrane helix</keyword>
<reference evidence="2 3" key="1">
    <citation type="submission" date="2019-01" db="EMBL/GenBank/DDBJ databases">
        <authorList>
            <person name="Sayadi A."/>
        </authorList>
    </citation>
    <scope>NUCLEOTIDE SEQUENCE [LARGE SCALE GENOMIC DNA]</scope>
</reference>
<organism evidence="2 3">
    <name type="scientific">Callosobruchus maculatus</name>
    <name type="common">Southern cowpea weevil</name>
    <name type="synonym">Pulse bruchid</name>
    <dbReference type="NCBI Taxonomy" id="64391"/>
    <lineage>
        <taxon>Eukaryota</taxon>
        <taxon>Metazoa</taxon>
        <taxon>Ecdysozoa</taxon>
        <taxon>Arthropoda</taxon>
        <taxon>Hexapoda</taxon>
        <taxon>Insecta</taxon>
        <taxon>Pterygota</taxon>
        <taxon>Neoptera</taxon>
        <taxon>Endopterygota</taxon>
        <taxon>Coleoptera</taxon>
        <taxon>Polyphaga</taxon>
        <taxon>Cucujiformia</taxon>
        <taxon>Chrysomeloidea</taxon>
        <taxon>Chrysomelidae</taxon>
        <taxon>Bruchinae</taxon>
        <taxon>Bruchini</taxon>
        <taxon>Callosobruchus</taxon>
    </lineage>
</organism>
<feature type="transmembrane region" description="Helical" evidence="1">
    <location>
        <begin position="12"/>
        <end position="38"/>
    </location>
</feature>
<gene>
    <name evidence="2" type="ORF">CALMAC_LOCUS6973</name>
</gene>
<proteinExistence type="predicted"/>
<keyword evidence="3" id="KW-1185">Reference proteome</keyword>
<protein>
    <submittedName>
        <fullName evidence="2">Uncharacterized protein</fullName>
    </submittedName>
</protein>
<dbReference type="AlphaFoldDB" id="A0A653C9A2"/>
<accession>A0A653C9A2</accession>
<keyword evidence="1" id="KW-0472">Membrane</keyword>